<dbReference type="Proteomes" id="UP001597013">
    <property type="component" value="Unassembled WGS sequence"/>
</dbReference>
<comment type="similarity">
    <text evidence="2">Belongs to the ribonuclease III family.</text>
</comment>
<evidence type="ECO:0000256" key="8">
    <source>
        <dbReference type="ARBA" id="ARBA00022842"/>
    </source>
</evidence>
<dbReference type="SUPFAM" id="SSF69065">
    <property type="entry name" value="RNase III domain-like"/>
    <property type="match status" value="1"/>
</dbReference>
<dbReference type="SMART" id="SM00535">
    <property type="entry name" value="RIBOc"/>
    <property type="match status" value="1"/>
</dbReference>
<feature type="active site" evidence="11">
    <location>
        <position position="134"/>
    </location>
</feature>
<evidence type="ECO:0000313" key="14">
    <source>
        <dbReference type="EMBL" id="MFD1062703.1"/>
    </source>
</evidence>
<dbReference type="RefSeq" id="WP_386128805.1">
    <property type="nucleotide sequence ID" value="NZ_JBHTJL010000009.1"/>
</dbReference>
<reference evidence="15" key="1">
    <citation type="journal article" date="2019" name="Int. J. Syst. Evol. Microbiol.">
        <title>The Global Catalogue of Microorganisms (GCM) 10K type strain sequencing project: providing services to taxonomists for standard genome sequencing and annotation.</title>
        <authorList>
            <consortium name="The Broad Institute Genomics Platform"/>
            <consortium name="The Broad Institute Genome Sequencing Center for Infectious Disease"/>
            <person name="Wu L."/>
            <person name="Ma J."/>
        </authorList>
    </citation>
    <scope>NUCLEOTIDE SEQUENCE [LARGE SCALE GENOMIC DNA]</scope>
    <source>
        <strain evidence="15">CCUG 62215</strain>
    </source>
</reference>
<dbReference type="Gene3D" id="1.10.1520.10">
    <property type="entry name" value="Ribonuclease III domain"/>
    <property type="match status" value="1"/>
</dbReference>
<comment type="function">
    <text evidence="10 11">Digests double-stranded RNA. Involved in the processing of primary rRNA transcript to yield the immediate precursors to the large and small rRNAs (23S and 16S). Processes some mRNAs, and tRNAs when they are encoded in the rRNA operon. Processes pre-crRNA and tracrRNA of type II CRISPR loci if present in the organism.</text>
</comment>
<evidence type="ECO:0000256" key="9">
    <source>
        <dbReference type="ARBA" id="ARBA00022884"/>
    </source>
</evidence>
<evidence type="ECO:0000256" key="1">
    <source>
        <dbReference type="ARBA" id="ARBA00000109"/>
    </source>
</evidence>
<evidence type="ECO:0000256" key="7">
    <source>
        <dbReference type="ARBA" id="ARBA00022801"/>
    </source>
</evidence>
<evidence type="ECO:0000256" key="4">
    <source>
        <dbReference type="ARBA" id="ARBA00022722"/>
    </source>
</evidence>
<evidence type="ECO:0000256" key="6">
    <source>
        <dbReference type="ARBA" id="ARBA00022759"/>
    </source>
</evidence>
<evidence type="ECO:0000313" key="15">
    <source>
        <dbReference type="Proteomes" id="UP001597013"/>
    </source>
</evidence>
<dbReference type="Pfam" id="PF00035">
    <property type="entry name" value="dsrm"/>
    <property type="match status" value="1"/>
</dbReference>
<keyword evidence="3 11" id="KW-0507">mRNA processing</keyword>
<protein>
    <recommendedName>
        <fullName evidence="11">Ribonuclease 3</fullName>
        <ecNumber evidence="11">3.1.26.3</ecNumber>
    </recommendedName>
    <alternativeName>
        <fullName evidence="11">Ribonuclease III</fullName>
        <shortName evidence="11">RNase III</shortName>
    </alternativeName>
</protein>
<dbReference type="EMBL" id="JBHTJL010000009">
    <property type="protein sequence ID" value="MFD1062703.1"/>
    <property type="molecule type" value="Genomic_DNA"/>
</dbReference>
<feature type="domain" description="DRBM" evidence="12">
    <location>
        <begin position="173"/>
        <end position="241"/>
    </location>
</feature>
<gene>
    <name evidence="11 14" type="primary">rnc</name>
    <name evidence="14" type="ORF">ACFQ1Q_05550</name>
</gene>
<keyword evidence="11" id="KW-0699">rRNA-binding</keyword>
<keyword evidence="4 11" id="KW-0540">Nuclease</keyword>
<keyword evidence="15" id="KW-1185">Reference proteome</keyword>
<keyword evidence="11" id="KW-0963">Cytoplasm</keyword>
<feature type="active site" evidence="11">
    <location>
        <position position="66"/>
    </location>
</feature>
<keyword evidence="7 11" id="KW-0378">Hydrolase</keyword>
<proteinExistence type="inferred from homology"/>
<dbReference type="Pfam" id="PF14622">
    <property type="entry name" value="Ribonucleas_3_3"/>
    <property type="match status" value="1"/>
</dbReference>
<dbReference type="Gene3D" id="3.30.160.20">
    <property type="match status" value="1"/>
</dbReference>
<evidence type="ECO:0000259" key="13">
    <source>
        <dbReference type="PROSITE" id="PS50142"/>
    </source>
</evidence>
<keyword evidence="9 11" id="KW-0694">RNA-binding</keyword>
<comment type="subunit">
    <text evidence="11">Homodimer.</text>
</comment>
<comment type="subcellular location">
    <subcellularLocation>
        <location evidence="11">Cytoplasm</location>
    </subcellularLocation>
</comment>
<dbReference type="InterPro" id="IPR011907">
    <property type="entry name" value="RNase_III"/>
</dbReference>
<dbReference type="HAMAP" id="MF_00104">
    <property type="entry name" value="RNase_III"/>
    <property type="match status" value="1"/>
</dbReference>
<keyword evidence="11" id="KW-0819">tRNA processing</keyword>
<evidence type="ECO:0000256" key="3">
    <source>
        <dbReference type="ARBA" id="ARBA00022664"/>
    </source>
</evidence>
<keyword evidence="5 11" id="KW-0479">Metal-binding</keyword>
<dbReference type="NCBIfam" id="TIGR02191">
    <property type="entry name" value="RNaseIII"/>
    <property type="match status" value="1"/>
</dbReference>
<evidence type="ECO:0000256" key="10">
    <source>
        <dbReference type="ARBA" id="ARBA00049596"/>
    </source>
</evidence>
<evidence type="ECO:0000256" key="11">
    <source>
        <dbReference type="HAMAP-Rule" id="MF_00104"/>
    </source>
</evidence>
<dbReference type="SUPFAM" id="SSF54768">
    <property type="entry name" value="dsRNA-binding domain-like"/>
    <property type="match status" value="1"/>
</dbReference>
<feature type="binding site" evidence="11">
    <location>
        <position position="131"/>
    </location>
    <ligand>
        <name>Mg(2+)</name>
        <dbReference type="ChEBI" id="CHEBI:18420"/>
    </ligand>
</feature>
<sequence>MGFIYNILKNSRSDKDGNFFLELERILGFKPKKNAIYKKAFTHRSMNIKDKKGNPINYERLEFVGDAMLGSVIASYLYSKVPHGDEGYLTKMRSKVVSRQHLNELGKDLQLIDLVQSRIPTTNFGNNIHGNLFEALVGAIYLDKGYKSCEKFIYKKVINPHVDIEKLEGKVISYKSLLIEWCQKEKKTFEYEIYEDTGNDALKHFSVKLKIDEKVISKGRATSKKKAEEKASKRAFFAFQREMTKSS</sequence>
<evidence type="ECO:0000256" key="5">
    <source>
        <dbReference type="ARBA" id="ARBA00022723"/>
    </source>
</evidence>
<dbReference type="PROSITE" id="PS00517">
    <property type="entry name" value="RNASE_3_1"/>
    <property type="match status" value="1"/>
</dbReference>
<dbReference type="InterPro" id="IPR036389">
    <property type="entry name" value="RNase_III_sf"/>
</dbReference>
<keyword evidence="11" id="KW-0698">rRNA processing</keyword>
<comment type="catalytic activity">
    <reaction evidence="1 11">
        <text>Endonucleolytic cleavage to 5'-phosphomonoester.</text>
        <dbReference type="EC" id="3.1.26.3"/>
    </reaction>
</comment>
<organism evidence="14 15">
    <name type="scientific">Winogradskyella litorisediminis</name>
    <dbReference type="NCBI Taxonomy" id="1156618"/>
    <lineage>
        <taxon>Bacteria</taxon>
        <taxon>Pseudomonadati</taxon>
        <taxon>Bacteroidota</taxon>
        <taxon>Flavobacteriia</taxon>
        <taxon>Flavobacteriales</taxon>
        <taxon>Flavobacteriaceae</taxon>
        <taxon>Winogradskyella</taxon>
    </lineage>
</organism>
<dbReference type="PANTHER" id="PTHR14950:SF37">
    <property type="entry name" value="ENDORIBONUCLEASE DICER"/>
    <property type="match status" value="1"/>
</dbReference>
<feature type="binding site" evidence="11">
    <location>
        <position position="62"/>
    </location>
    <ligand>
        <name>Mg(2+)</name>
        <dbReference type="ChEBI" id="CHEBI:18420"/>
    </ligand>
</feature>
<feature type="binding site" evidence="11">
    <location>
        <position position="134"/>
    </location>
    <ligand>
        <name>Mg(2+)</name>
        <dbReference type="ChEBI" id="CHEBI:18420"/>
    </ligand>
</feature>
<dbReference type="InterPro" id="IPR014720">
    <property type="entry name" value="dsRBD_dom"/>
</dbReference>
<dbReference type="SMART" id="SM00358">
    <property type="entry name" value="DSRM"/>
    <property type="match status" value="1"/>
</dbReference>
<dbReference type="GO" id="GO:0004525">
    <property type="term" value="F:ribonuclease III activity"/>
    <property type="evidence" value="ECO:0007669"/>
    <property type="project" value="UniProtKB-EC"/>
</dbReference>
<keyword evidence="6 11" id="KW-0255">Endonuclease</keyword>
<dbReference type="PROSITE" id="PS50142">
    <property type="entry name" value="RNASE_3_2"/>
    <property type="match status" value="1"/>
</dbReference>
<evidence type="ECO:0000256" key="2">
    <source>
        <dbReference type="ARBA" id="ARBA00010183"/>
    </source>
</evidence>
<dbReference type="PANTHER" id="PTHR14950">
    <property type="entry name" value="DICER-RELATED"/>
    <property type="match status" value="1"/>
</dbReference>
<dbReference type="PROSITE" id="PS50137">
    <property type="entry name" value="DS_RBD"/>
    <property type="match status" value="1"/>
</dbReference>
<comment type="cofactor">
    <cofactor evidence="11">
        <name>Mg(2+)</name>
        <dbReference type="ChEBI" id="CHEBI:18420"/>
    </cofactor>
</comment>
<dbReference type="CDD" id="cd00593">
    <property type="entry name" value="RIBOc"/>
    <property type="match status" value="1"/>
</dbReference>
<feature type="domain" description="RNase III" evidence="13">
    <location>
        <begin position="20"/>
        <end position="145"/>
    </location>
</feature>
<evidence type="ECO:0000259" key="12">
    <source>
        <dbReference type="PROSITE" id="PS50137"/>
    </source>
</evidence>
<accession>A0ABW3N4S4</accession>
<keyword evidence="8 11" id="KW-0460">Magnesium</keyword>
<comment type="caution">
    <text evidence="14">The sequence shown here is derived from an EMBL/GenBank/DDBJ whole genome shotgun (WGS) entry which is preliminary data.</text>
</comment>
<dbReference type="EC" id="3.1.26.3" evidence="11"/>
<name>A0ABW3N4S4_9FLAO</name>
<dbReference type="InterPro" id="IPR000999">
    <property type="entry name" value="RNase_III_dom"/>
</dbReference>